<evidence type="ECO:0000256" key="8">
    <source>
        <dbReference type="ARBA" id="ARBA00025803"/>
    </source>
</evidence>
<dbReference type="RefSeq" id="XP_073983374.1">
    <property type="nucleotide sequence ID" value="XM_074127273.1"/>
</dbReference>
<dbReference type="GO" id="GO:0006004">
    <property type="term" value="P:fucose metabolic process"/>
    <property type="evidence" value="ECO:0007669"/>
    <property type="project" value="UniProtKB-KW"/>
</dbReference>
<evidence type="ECO:0000256" key="6">
    <source>
        <dbReference type="ARBA" id="ARBA00023253"/>
    </source>
</evidence>
<dbReference type="PANTHER" id="PTHR13398">
    <property type="entry name" value="GDP-FUCOSE PROTEIN O-FUCOSYLTRANSFERASE 2"/>
    <property type="match status" value="1"/>
</dbReference>
<comment type="subcellular location">
    <subcellularLocation>
        <location evidence="1">Endoplasmic reticulum</location>
    </subcellularLocation>
</comment>
<dbReference type="GO" id="GO:0046922">
    <property type="term" value="F:peptide-O-fucosyltransferase activity"/>
    <property type="evidence" value="ECO:0007669"/>
    <property type="project" value="UniProtKB-EC"/>
</dbReference>
<accession>R4FP67</accession>
<dbReference type="EC" id="2.4.1.221" evidence="3"/>
<evidence type="ECO:0000256" key="7">
    <source>
        <dbReference type="ARBA" id="ARBA00023277"/>
    </source>
</evidence>
<evidence type="ECO:0000256" key="2">
    <source>
        <dbReference type="ARBA" id="ARBA00004922"/>
    </source>
</evidence>
<keyword evidence="6" id="KW-0294">Fucose metabolism</keyword>
<evidence type="ECO:0000256" key="5">
    <source>
        <dbReference type="ARBA" id="ARBA00022824"/>
    </source>
</evidence>
<dbReference type="AlphaFoldDB" id="R4FP67"/>
<keyword evidence="14" id="KW-0328">Glycosyltransferase</keyword>
<dbReference type="InterPro" id="IPR045130">
    <property type="entry name" value="OFUT2-like"/>
</dbReference>
<comment type="catalytic activity">
    <reaction evidence="11">
        <text>L-threonyl-[protein] + GDP-beta-L-fucose = 3-O-(alpha-L-fucosyl)-L-threonyl-[protein] + GDP + H(+)</text>
        <dbReference type="Rhea" id="RHEA:70491"/>
        <dbReference type="Rhea" id="RHEA-COMP:11060"/>
        <dbReference type="Rhea" id="RHEA-COMP:17915"/>
        <dbReference type="ChEBI" id="CHEBI:15378"/>
        <dbReference type="ChEBI" id="CHEBI:30013"/>
        <dbReference type="ChEBI" id="CHEBI:57273"/>
        <dbReference type="ChEBI" id="CHEBI:58189"/>
        <dbReference type="ChEBI" id="CHEBI:189631"/>
        <dbReference type="EC" id="2.4.1.221"/>
    </reaction>
    <physiologicalReaction direction="left-to-right" evidence="11">
        <dbReference type="Rhea" id="RHEA:70492"/>
    </physiologicalReaction>
</comment>
<dbReference type="GO" id="GO:0005783">
    <property type="term" value="C:endoplasmic reticulum"/>
    <property type="evidence" value="ECO:0007669"/>
    <property type="project" value="UniProtKB-SubCell"/>
</dbReference>
<dbReference type="Gene3D" id="3.40.50.11340">
    <property type="match status" value="1"/>
</dbReference>
<dbReference type="CDD" id="cd11298">
    <property type="entry name" value="O-FucT-2"/>
    <property type="match status" value="1"/>
</dbReference>
<dbReference type="Pfam" id="PF10250">
    <property type="entry name" value="O-FucT"/>
    <property type="match status" value="1"/>
</dbReference>
<dbReference type="Gene3D" id="3.40.50.11350">
    <property type="match status" value="1"/>
</dbReference>
<comment type="catalytic activity">
    <reaction evidence="12">
        <text>L-seryl-[protein] + GDP-beta-L-fucose = 3-O-(alpha-L-fucosyl)-L-seryl-[protein] + GDP + H(+)</text>
        <dbReference type="Rhea" id="RHEA:63644"/>
        <dbReference type="Rhea" id="RHEA-COMP:9863"/>
        <dbReference type="Rhea" id="RHEA-COMP:17914"/>
        <dbReference type="ChEBI" id="CHEBI:15378"/>
        <dbReference type="ChEBI" id="CHEBI:29999"/>
        <dbReference type="ChEBI" id="CHEBI:57273"/>
        <dbReference type="ChEBI" id="CHEBI:58189"/>
        <dbReference type="ChEBI" id="CHEBI:189632"/>
        <dbReference type="EC" id="2.4.1.221"/>
    </reaction>
    <physiologicalReaction direction="left-to-right" evidence="12">
        <dbReference type="Rhea" id="RHEA:63645"/>
    </physiologicalReaction>
</comment>
<comment type="pathway">
    <text evidence="2">Protein modification; protein glycosylation.</text>
</comment>
<keyword evidence="4 14" id="KW-0808">Transferase</keyword>
<evidence type="ECO:0000256" key="1">
    <source>
        <dbReference type="ARBA" id="ARBA00004240"/>
    </source>
</evidence>
<dbReference type="VEuPathDB" id="VectorBase:RPRC008564"/>
<dbReference type="PANTHER" id="PTHR13398:SF0">
    <property type="entry name" value="GDP-FUCOSE PROTEIN O-FUCOSYLTRANSFERASE 2"/>
    <property type="match status" value="1"/>
</dbReference>
<evidence type="ECO:0000256" key="4">
    <source>
        <dbReference type="ARBA" id="ARBA00022679"/>
    </source>
</evidence>
<dbReference type="GeneID" id="141453727"/>
<evidence type="ECO:0000256" key="3">
    <source>
        <dbReference type="ARBA" id="ARBA00012196"/>
    </source>
</evidence>
<feature type="chain" id="PRO_5004371960" description="GDP-fucose protein O-fucosyltransferase 2" evidence="13">
    <location>
        <begin position="23"/>
        <end position="424"/>
    </location>
</feature>
<sequence length="424" mass="50087">MYFVVSRVLMLMISTHFYPLNGEDVCFREDVNNCENSFNGPRYLFYDVNQSEGFNLRRDVYMRLAIFMHRFSGKNWKLVLPPWPHLYHWKTTLINQDQLPWNRFFDLNSLKQFSPVIEMYEFFKENGAHLLTIDNVFVLQHYKDAFIQKNWNWNDKWSFESCNKDHDYEKSGNLIRSWFWGYSNISAKNMRCVSFQGGASLLIELLESTNDRFVMLDNAEVVLHDHFGNNEYWQCRQSMKFAEPLVQEAKRFMISVLNHSSVEENDIKNEKKGKRNAKGGSYLGVHLRRRDFIEGRPNEIPTLEYAAEQISDILLSQNLKIVFIATDAKYEEVLELKSLIQNYSLVQYSPDTNIVFKFKDGGIAIIDQIICSNARYFIGSYESTFSFRIQEEREILGFPEHTTFNRLCGAKKDCVQPSKWKIQY</sequence>
<dbReference type="HOGENOM" id="CLU_033856_1_0_1"/>
<keyword evidence="5" id="KW-0256">Endoplasmic reticulum</keyword>
<organism evidence="14">
    <name type="scientific">Rhodnius prolixus</name>
    <name type="common">Triatomid bug</name>
    <dbReference type="NCBI Taxonomy" id="13249"/>
    <lineage>
        <taxon>Eukaryota</taxon>
        <taxon>Metazoa</taxon>
        <taxon>Ecdysozoa</taxon>
        <taxon>Arthropoda</taxon>
        <taxon>Hexapoda</taxon>
        <taxon>Insecta</taxon>
        <taxon>Pterygota</taxon>
        <taxon>Neoptera</taxon>
        <taxon>Paraneoptera</taxon>
        <taxon>Hemiptera</taxon>
        <taxon>Heteroptera</taxon>
        <taxon>Panheteroptera</taxon>
        <taxon>Cimicomorpha</taxon>
        <taxon>Reduviidae</taxon>
        <taxon>Triatominae</taxon>
        <taxon>Rhodnius</taxon>
    </lineage>
</organism>
<feature type="signal peptide" evidence="13">
    <location>
        <begin position="1"/>
        <end position="22"/>
    </location>
</feature>
<evidence type="ECO:0000256" key="9">
    <source>
        <dbReference type="ARBA" id="ARBA00026232"/>
    </source>
</evidence>
<evidence type="ECO:0000313" key="14">
    <source>
        <dbReference type="EMBL" id="JAA76476.1"/>
    </source>
</evidence>
<dbReference type="InterPro" id="IPR019378">
    <property type="entry name" value="GDP-Fuc_O-FucTrfase"/>
</dbReference>
<protein>
    <recommendedName>
        <fullName evidence="9">GDP-fucose protein O-fucosyltransferase 2</fullName>
        <ecNumber evidence="3">2.4.1.221</ecNumber>
    </recommendedName>
    <alternativeName>
        <fullName evidence="10">Peptide-O-fucosyltransferase 2</fullName>
    </alternativeName>
</protein>
<proteinExistence type="evidence at transcript level"/>
<evidence type="ECO:0000256" key="13">
    <source>
        <dbReference type="SAM" id="SignalP"/>
    </source>
</evidence>
<evidence type="ECO:0000256" key="11">
    <source>
        <dbReference type="ARBA" id="ARBA00047273"/>
    </source>
</evidence>
<dbReference type="EMBL" id="GAHY01001034">
    <property type="protein sequence ID" value="JAA76476.1"/>
    <property type="molecule type" value="mRNA"/>
</dbReference>
<name>R4FP67_RHOPR</name>
<evidence type="ECO:0000256" key="10">
    <source>
        <dbReference type="ARBA" id="ARBA00033083"/>
    </source>
</evidence>
<keyword evidence="13" id="KW-0732">Signal</keyword>
<keyword evidence="7" id="KW-0119">Carbohydrate metabolism</keyword>
<evidence type="ECO:0000256" key="12">
    <source>
        <dbReference type="ARBA" id="ARBA00048647"/>
    </source>
</evidence>
<reference evidence="14" key="1">
    <citation type="submission" date="2013-04" db="EMBL/GenBank/DDBJ databases">
        <title>An insight into the transcriptome of the digestive tract of the blood sucking bug, Rhodnius prolixus.</title>
        <authorList>
            <person name="Ribeiro J.M.C."/>
            <person name="Genta F.A."/>
            <person name="Sorgine M.H.F."/>
            <person name="Paiva-Silva G.O."/>
            <person name="Majerowicz D."/>
            <person name="Medeiros M."/>
            <person name="Koerich L."/>
            <person name="Terra W.R."/>
            <person name="Ferreira C."/>
            <person name="Pimentel A.C."/>
            <person name="Bisch P.M."/>
            <person name="Diniz M.M.P."/>
            <person name="Nascimento R."/>
            <person name="Salmon D."/>
            <person name="Silber A.M."/>
            <person name="Alves M."/>
            <person name="Oliveira M.F."/>
            <person name="Gondim K.C."/>
            <person name="Silva Neto M.A.C."/>
            <person name="Atella G.C."/>
            <person name="Araujo H."/>
            <person name="Dias F.S."/>
            <person name="Polycarpo C.R."/>
            <person name="Fampa P."/>
            <person name="Melo A.C."/>
            <person name="Tanaka A.S."/>
            <person name="Balczun C."/>
            <person name="Oliveira J.H.M."/>
            <person name="Goncalves R."/>
            <person name="Lazoski C."/>
            <person name="Pereira M.A."/>
            <person name="Rivera-Pomar R."/>
            <person name="Diambra L."/>
            <person name="Schaub G.A."/>
            <person name="Garcia E.S."/>
            <person name="Azambuja P."/>
            <person name="Braz G.R.C."/>
            <person name="Oliveira P.L."/>
        </authorList>
    </citation>
    <scope>NUCLEOTIDE SEQUENCE</scope>
</reference>
<comment type="similarity">
    <text evidence="8">Belongs to the glycosyltransferase 68 family.</text>
</comment>